<keyword evidence="3" id="KW-1185">Reference proteome</keyword>
<dbReference type="Proteomes" id="UP000886998">
    <property type="component" value="Unassembled WGS sequence"/>
</dbReference>
<name>A0A8X6XP07_9ARAC</name>
<accession>A0A8X6XP07</accession>
<dbReference type="PANTHER" id="PTHR38681:SF1">
    <property type="entry name" value="RETROVIRUS-RELATED POL POLYPROTEIN FROM TRANSPOSON 412-LIKE PROTEIN"/>
    <property type="match status" value="1"/>
</dbReference>
<dbReference type="SUPFAM" id="SSF53098">
    <property type="entry name" value="Ribonuclease H-like"/>
    <property type="match status" value="1"/>
</dbReference>
<organism evidence="2 3">
    <name type="scientific">Trichonephila inaurata madagascariensis</name>
    <dbReference type="NCBI Taxonomy" id="2747483"/>
    <lineage>
        <taxon>Eukaryota</taxon>
        <taxon>Metazoa</taxon>
        <taxon>Ecdysozoa</taxon>
        <taxon>Arthropoda</taxon>
        <taxon>Chelicerata</taxon>
        <taxon>Arachnida</taxon>
        <taxon>Araneae</taxon>
        <taxon>Araneomorphae</taxon>
        <taxon>Entelegynae</taxon>
        <taxon>Araneoidea</taxon>
        <taxon>Nephilidae</taxon>
        <taxon>Trichonephila</taxon>
        <taxon>Trichonephila inaurata</taxon>
    </lineage>
</organism>
<dbReference type="OrthoDB" id="6501762at2759"/>
<dbReference type="Gene3D" id="3.30.420.10">
    <property type="entry name" value="Ribonuclease H-like superfamily/Ribonuclease H"/>
    <property type="match status" value="1"/>
</dbReference>
<dbReference type="InterPro" id="IPR001584">
    <property type="entry name" value="Integrase_cat-core"/>
</dbReference>
<evidence type="ECO:0000259" key="1">
    <source>
        <dbReference type="PROSITE" id="PS50994"/>
    </source>
</evidence>
<dbReference type="InterPro" id="IPR036397">
    <property type="entry name" value="RNaseH_sf"/>
</dbReference>
<dbReference type="PROSITE" id="PS50994">
    <property type="entry name" value="INTEGRASE"/>
    <property type="match status" value="1"/>
</dbReference>
<dbReference type="GO" id="GO:0015074">
    <property type="term" value="P:DNA integration"/>
    <property type="evidence" value="ECO:0007669"/>
    <property type="project" value="InterPro"/>
</dbReference>
<reference evidence="2" key="1">
    <citation type="submission" date="2020-08" db="EMBL/GenBank/DDBJ databases">
        <title>Multicomponent nature underlies the extraordinary mechanical properties of spider dragline silk.</title>
        <authorList>
            <person name="Kono N."/>
            <person name="Nakamura H."/>
            <person name="Mori M."/>
            <person name="Yoshida Y."/>
            <person name="Ohtoshi R."/>
            <person name="Malay A.D."/>
            <person name="Moran D.A.P."/>
            <person name="Tomita M."/>
            <person name="Numata K."/>
            <person name="Arakawa K."/>
        </authorList>
    </citation>
    <scope>NUCLEOTIDE SEQUENCE</scope>
</reference>
<dbReference type="EMBL" id="BMAV01011150">
    <property type="protein sequence ID" value="GFY56799.1"/>
    <property type="molecule type" value="Genomic_DNA"/>
</dbReference>
<dbReference type="GO" id="GO:0003676">
    <property type="term" value="F:nucleic acid binding"/>
    <property type="evidence" value="ECO:0007669"/>
    <property type="project" value="InterPro"/>
</dbReference>
<dbReference type="AlphaFoldDB" id="A0A8X6XP07"/>
<evidence type="ECO:0000313" key="3">
    <source>
        <dbReference type="Proteomes" id="UP000886998"/>
    </source>
</evidence>
<feature type="domain" description="Integrase catalytic" evidence="1">
    <location>
        <begin position="1"/>
        <end position="189"/>
    </location>
</feature>
<gene>
    <name evidence="2" type="ORF">TNIN_474631</name>
</gene>
<evidence type="ECO:0000313" key="2">
    <source>
        <dbReference type="EMBL" id="GFY56799.1"/>
    </source>
</evidence>
<sequence>MPITVTQLATSYNANLVIDLALSRKTRKHDYSVMLQSCYLVNRDAILPIPEKELIANYKQPTTVRNLRKFRNADLALMTDASDFGLGASLNEITSDGFKSLGRELCACLGISKIRTTPYHPSSNGLVERTHRSLKAALMAHAAPCWTKVLAFVLLGLHSVIKEDFNATAAELVYGTTIRLPIGFFQDTGTNNVSEFVQQLKQTMHNLKPVPTSSHGRKTFFVHPELSQCIHVFLHNMMLSENHYNLPTMTFCCS</sequence>
<protein>
    <submittedName>
        <fullName evidence="2">Integrase catalytic domain-containing protein</fullName>
    </submittedName>
</protein>
<proteinExistence type="predicted"/>
<comment type="caution">
    <text evidence="2">The sequence shown here is derived from an EMBL/GenBank/DDBJ whole genome shotgun (WGS) entry which is preliminary data.</text>
</comment>
<dbReference type="InterPro" id="IPR012337">
    <property type="entry name" value="RNaseH-like_sf"/>
</dbReference>
<dbReference type="PANTHER" id="PTHR38681">
    <property type="entry name" value="RETROVIRUS-RELATED POL POLYPROTEIN FROM TRANSPOSON 412-LIKE PROTEIN-RELATED"/>
    <property type="match status" value="1"/>
</dbReference>